<feature type="domain" description="UvrD-like helicase C-terminal" evidence="1">
    <location>
        <begin position="362"/>
        <end position="409"/>
    </location>
</feature>
<dbReference type="OrthoDB" id="5461146at2"/>
<dbReference type="SUPFAM" id="SSF52540">
    <property type="entry name" value="P-loop containing nucleoside triphosphate hydrolases"/>
    <property type="match status" value="1"/>
</dbReference>
<accession>A0A4R2PAG3</accession>
<dbReference type="InParanoid" id="A0A4R2PAG3"/>
<reference evidence="2 3" key="1">
    <citation type="submission" date="2019-03" db="EMBL/GenBank/DDBJ databases">
        <title>Genomic Encyclopedia of Type Strains, Phase IV (KMG-IV): sequencing the most valuable type-strain genomes for metagenomic binning, comparative biology and taxonomic classification.</title>
        <authorList>
            <person name="Goeker M."/>
        </authorList>
    </citation>
    <scope>NUCLEOTIDE SEQUENCE [LARGE SCALE GENOMIC DNA]</scope>
    <source>
        <strain evidence="2 3">DSM 2132</strain>
    </source>
</reference>
<protein>
    <submittedName>
        <fullName evidence="2">AAA domain-containing protein</fullName>
    </submittedName>
</protein>
<dbReference type="Gene3D" id="3.40.50.300">
    <property type="entry name" value="P-loop containing nucleotide triphosphate hydrolases"/>
    <property type="match status" value="2"/>
</dbReference>
<dbReference type="PANTHER" id="PTHR11070:SF63">
    <property type="entry name" value="DNA HELICASE IV"/>
    <property type="match status" value="1"/>
</dbReference>
<dbReference type="InterPro" id="IPR027417">
    <property type="entry name" value="P-loop_NTPase"/>
</dbReference>
<gene>
    <name evidence="2" type="ORF">EV659_11013</name>
</gene>
<dbReference type="InterPro" id="IPR000212">
    <property type="entry name" value="DNA_helicase_UvrD/REP"/>
</dbReference>
<dbReference type="GO" id="GO:0005524">
    <property type="term" value="F:ATP binding"/>
    <property type="evidence" value="ECO:0007669"/>
    <property type="project" value="InterPro"/>
</dbReference>
<dbReference type="GO" id="GO:0003677">
    <property type="term" value="F:DNA binding"/>
    <property type="evidence" value="ECO:0007669"/>
    <property type="project" value="InterPro"/>
</dbReference>
<organism evidence="2 3">
    <name type="scientific">Rhodothalassium salexigens DSM 2132</name>
    <dbReference type="NCBI Taxonomy" id="1188247"/>
    <lineage>
        <taxon>Bacteria</taxon>
        <taxon>Pseudomonadati</taxon>
        <taxon>Pseudomonadota</taxon>
        <taxon>Alphaproteobacteria</taxon>
        <taxon>Rhodothalassiales</taxon>
        <taxon>Rhodothalassiaceae</taxon>
        <taxon>Rhodothalassium</taxon>
    </lineage>
</organism>
<proteinExistence type="predicted"/>
<evidence type="ECO:0000313" key="3">
    <source>
        <dbReference type="Proteomes" id="UP000295399"/>
    </source>
</evidence>
<dbReference type="Pfam" id="PF13538">
    <property type="entry name" value="UvrD_C_2"/>
    <property type="match status" value="1"/>
</dbReference>
<keyword evidence="3" id="KW-1185">Reference proteome</keyword>
<dbReference type="Proteomes" id="UP000295399">
    <property type="component" value="Unassembled WGS sequence"/>
</dbReference>
<sequence length="424" mass="47884">MTVVAFEGPAGAGKTYRLMESLSEALRERPLVDHERVMALTFMHGSRRRLDARLRDVDDLSGRFAAMTLDSFAWRVTQRWQRLARHLGHQMPGENEYERTCRLAAVLLERDDVRRWVTLTYPYILVDEAQDLSAERSAMIAALAQSGTILLAYDEFQCLNTALLPIAIEGWIREHCEPVILEGCRRTEDAELIEAAIAVREGRAVNPDGQRFKVVATPGHVNYRATFVANAIAWRNGGSVAVLTPSRQGGFADDAVRRVGEGPVGQRQNGPYRIRWESSDAQDGDALWDNLGIAGRCTADEALAAMAAHRRKPAVRTLRDWVKRQRSTQGVEQFSGDDLRRQLGQALSVRRRYGQRADAEFTAMTIQQAKNREFDHVIVLWPYNVPNDDEQKRRLLYNAITRAKRSCRVLVQSEDMLSAPPFSP</sequence>
<comment type="caution">
    <text evidence="2">The sequence shown here is derived from an EMBL/GenBank/DDBJ whole genome shotgun (WGS) entry which is preliminary data.</text>
</comment>
<evidence type="ECO:0000313" key="2">
    <source>
        <dbReference type="EMBL" id="TCP31937.1"/>
    </source>
</evidence>
<evidence type="ECO:0000259" key="1">
    <source>
        <dbReference type="Pfam" id="PF13538"/>
    </source>
</evidence>
<dbReference type="GO" id="GO:0000725">
    <property type="term" value="P:recombinational repair"/>
    <property type="evidence" value="ECO:0007669"/>
    <property type="project" value="TreeGrafter"/>
</dbReference>
<dbReference type="GO" id="GO:0005829">
    <property type="term" value="C:cytosol"/>
    <property type="evidence" value="ECO:0007669"/>
    <property type="project" value="TreeGrafter"/>
</dbReference>
<dbReference type="GO" id="GO:0043138">
    <property type="term" value="F:3'-5' DNA helicase activity"/>
    <property type="evidence" value="ECO:0007669"/>
    <property type="project" value="TreeGrafter"/>
</dbReference>
<name>A0A4R2PAG3_RHOSA</name>
<dbReference type="PANTHER" id="PTHR11070">
    <property type="entry name" value="UVRD / RECB / PCRA DNA HELICASE FAMILY MEMBER"/>
    <property type="match status" value="1"/>
</dbReference>
<dbReference type="RefSeq" id="WP_132709162.1">
    <property type="nucleotide sequence ID" value="NZ_JACIGF010000010.1"/>
</dbReference>
<dbReference type="EMBL" id="SLXO01000010">
    <property type="protein sequence ID" value="TCP31937.1"/>
    <property type="molecule type" value="Genomic_DNA"/>
</dbReference>
<dbReference type="InterPro" id="IPR027785">
    <property type="entry name" value="UvrD-like_helicase_C"/>
</dbReference>
<dbReference type="AlphaFoldDB" id="A0A4R2PAG3"/>